<evidence type="ECO:0000256" key="1">
    <source>
        <dbReference type="ARBA" id="ARBA00006754"/>
    </source>
</evidence>
<dbReference type="EMBL" id="BSRI01000001">
    <property type="protein sequence ID" value="GLV53850.1"/>
    <property type="molecule type" value="Genomic_DNA"/>
</dbReference>
<evidence type="ECO:0000313" key="4">
    <source>
        <dbReference type="Proteomes" id="UP001344906"/>
    </source>
</evidence>
<accession>A0ABQ6FN47</accession>
<comment type="similarity">
    <text evidence="1">Belongs to the CdaR family.</text>
</comment>
<dbReference type="PANTHER" id="PTHR33744">
    <property type="entry name" value="CARBOHYDRATE DIACID REGULATOR"/>
    <property type="match status" value="1"/>
</dbReference>
<dbReference type="Pfam" id="PF13492">
    <property type="entry name" value="GAF_3"/>
    <property type="match status" value="1"/>
</dbReference>
<proteinExistence type="inferred from homology"/>
<dbReference type="InterPro" id="IPR042070">
    <property type="entry name" value="PucR_C-HTH_sf"/>
</dbReference>
<dbReference type="InterPro" id="IPR029016">
    <property type="entry name" value="GAF-like_dom_sf"/>
</dbReference>
<reference evidence="3 4" key="1">
    <citation type="submission" date="2023-02" db="EMBL/GenBank/DDBJ databases">
        <title>Dictyobacter halimunensis sp. nov., a new member of the class Ktedonobacteria from forest soil in a geothermal area.</title>
        <authorList>
            <person name="Rachmania M.K."/>
            <person name="Ningsih F."/>
            <person name="Sakai Y."/>
            <person name="Yabe S."/>
            <person name="Yokota A."/>
            <person name="Sjamsuridzal W."/>
        </authorList>
    </citation>
    <scope>NUCLEOTIDE SEQUENCE [LARGE SCALE GENOMIC DNA]</scope>
    <source>
        <strain evidence="3 4">S3.2.2.5</strain>
    </source>
</reference>
<keyword evidence="4" id="KW-1185">Reference proteome</keyword>
<dbReference type="Pfam" id="PF13556">
    <property type="entry name" value="HTH_30"/>
    <property type="match status" value="1"/>
</dbReference>
<protein>
    <recommendedName>
        <fullName evidence="2">GAF domain-containing protein</fullName>
    </recommendedName>
</protein>
<dbReference type="Pfam" id="PF17853">
    <property type="entry name" value="GGDEF_2"/>
    <property type="match status" value="1"/>
</dbReference>
<sequence length="487" mass="55062">MTVETQILMSETIFPTIALAPVILEPETGQAMVVKKEQLNLHTALAQLVNTITLPLRLPEMLQLLAELITQALDIDLCLIMLRSQSKDTFHPCSSHPDVRGSSLRIQSLRIDTALWEHLRTFSLQGKIPEITEEEATLLNPLPKSSDHHFICIPLCAGNEQLGLLYCFAQRPIHCDSDEQLMLNTIAQQTALTIKHRRYMEEDMIAQQSVVKALLEDLLSAKPVSEAALQRRAYLLGFDVTKPHVLLLIELSEATEPLEDKRGAGQERLARYNTALTHIKQSLQASYPSILIDEREAGLCCLLPFETVPEAAQLNGQLEPLMQMIWQECAIYMSVGIGTCCQVISDYPRSYAEACEAVQIGACFKAELRCTHFSELGAYRYLYPFVQAHSISDQYQDAVMVVLKYDQRKKTNLLDTLEAYLECGGNIARTACLLDVHRNTLLQRLCRIQKLCPLDLEHMPDRLPWLLALKIYRLRAHQWRGEESVDG</sequence>
<evidence type="ECO:0000313" key="3">
    <source>
        <dbReference type="EMBL" id="GLV53850.1"/>
    </source>
</evidence>
<dbReference type="InterPro" id="IPR051448">
    <property type="entry name" value="CdaR-like_regulators"/>
</dbReference>
<organism evidence="3 4">
    <name type="scientific">Dictyobacter halimunensis</name>
    <dbReference type="NCBI Taxonomy" id="3026934"/>
    <lineage>
        <taxon>Bacteria</taxon>
        <taxon>Bacillati</taxon>
        <taxon>Chloroflexota</taxon>
        <taxon>Ktedonobacteria</taxon>
        <taxon>Ktedonobacterales</taxon>
        <taxon>Dictyobacteraceae</taxon>
        <taxon>Dictyobacter</taxon>
    </lineage>
</organism>
<dbReference type="PANTHER" id="PTHR33744:SF1">
    <property type="entry name" value="DNA-BINDING TRANSCRIPTIONAL ACTIVATOR ADER"/>
    <property type="match status" value="1"/>
</dbReference>
<feature type="domain" description="GAF" evidence="2">
    <location>
        <begin position="57"/>
        <end position="204"/>
    </location>
</feature>
<dbReference type="Proteomes" id="UP001344906">
    <property type="component" value="Unassembled WGS sequence"/>
</dbReference>
<evidence type="ECO:0000259" key="2">
    <source>
        <dbReference type="SMART" id="SM00065"/>
    </source>
</evidence>
<dbReference type="Gene3D" id="1.10.10.2840">
    <property type="entry name" value="PucR C-terminal helix-turn-helix domain"/>
    <property type="match status" value="1"/>
</dbReference>
<dbReference type="InterPro" id="IPR041522">
    <property type="entry name" value="CdaR_GGDEF"/>
</dbReference>
<dbReference type="SUPFAM" id="SSF55781">
    <property type="entry name" value="GAF domain-like"/>
    <property type="match status" value="1"/>
</dbReference>
<name>A0ABQ6FN47_9CHLR</name>
<dbReference type="SMART" id="SM00065">
    <property type="entry name" value="GAF"/>
    <property type="match status" value="1"/>
</dbReference>
<dbReference type="InterPro" id="IPR003018">
    <property type="entry name" value="GAF"/>
</dbReference>
<gene>
    <name evidence="3" type="ORF">KDH_07010</name>
</gene>
<comment type="caution">
    <text evidence="3">The sequence shown here is derived from an EMBL/GenBank/DDBJ whole genome shotgun (WGS) entry which is preliminary data.</text>
</comment>
<dbReference type="Gene3D" id="3.30.450.40">
    <property type="match status" value="1"/>
</dbReference>
<dbReference type="InterPro" id="IPR025736">
    <property type="entry name" value="PucR_C-HTH_dom"/>
</dbReference>